<protein>
    <recommendedName>
        <fullName evidence="3 9">Gluconokinase</fullName>
        <ecNumber evidence="3 9">2.7.1.12</ecNumber>
    </recommendedName>
</protein>
<dbReference type="EMBL" id="JACIJK010000012">
    <property type="protein sequence ID" value="MBB5716588.1"/>
    <property type="molecule type" value="Genomic_DNA"/>
</dbReference>
<dbReference type="Pfam" id="PF13671">
    <property type="entry name" value="AAA_33"/>
    <property type="match status" value="1"/>
</dbReference>
<dbReference type="InterPro" id="IPR006001">
    <property type="entry name" value="Therm_gnt_kin"/>
</dbReference>
<evidence type="ECO:0000256" key="3">
    <source>
        <dbReference type="ARBA" id="ARBA00012054"/>
    </source>
</evidence>
<evidence type="ECO:0000256" key="4">
    <source>
        <dbReference type="ARBA" id="ARBA00022679"/>
    </source>
</evidence>
<dbReference type="PANTHER" id="PTHR43442:SF3">
    <property type="entry name" value="GLUCONOKINASE-RELATED"/>
    <property type="match status" value="1"/>
</dbReference>
<evidence type="ECO:0000313" key="10">
    <source>
        <dbReference type="EMBL" id="MBB5716588.1"/>
    </source>
</evidence>
<dbReference type="InterPro" id="IPR027417">
    <property type="entry name" value="P-loop_NTPase"/>
</dbReference>
<evidence type="ECO:0000256" key="7">
    <source>
        <dbReference type="ARBA" id="ARBA00022840"/>
    </source>
</evidence>
<evidence type="ECO:0000313" key="11">
    <source>
        <dbReference type="Proteomes" id="UP000546200"/>
    </source>
</evidence>
<comment type="catalytic activity">
    <reaction evidence="8 9">
        <text>D-gluconate + ATP = 6-phospho-D-gluconate + ADP + H(+)</text>
        <dbReference type="Rhea" id="RHEA:19433"/>
        <dbReference type="ChEBI" id="CHEBI:15378"/>
        <dbReference type="ChEBI" id="CHEBI:18391"/>
        <dbReference type="ChEBI" id="CHEBI:30616"/>
        <dbReference type="ChEBI" id="CHEBI:58759"/>
        <dbReference type="ChEBI" id="CHEBI:456216"/>
        <dbReference type="EC" id="2.7.1.12"/>
    </reaction>
</comment>
<keyword evidence="4 9" id="KW-0808">Transferase</keyword>
<dbReference type="Gene3D" id="3.40.50.300">
    <property type="entry name" value="P-loop containing nucleotide triphosphate hydrolases"/>
    <property type="match status" value="1"/>
</dbReference>
<dbReference type="GO" id="GO:0005524">
    <property type="term" value="F:ATP binding"/>
    <property type="evidence" value="ECO:0007669"/>
    <property type="project" value="UniProtKB-KW"/>
</dbReference>
<evidence type="ECO:0000256" key="5">
    <source>
        <dbReference type="ARBA" id="ARBA00022741"/>
    </source>
</evidence>
<dbReference type="GO" id="GO:0005975">
    <property type="term" value="P:carbohydrate metabolic process"/>
    <property type="evidence" value="ECO:0007669"/>
    <property type="project" value="InterPro"/>
</dbReference>
<dbReference type="NCBIfam" id="TIGR01313">
    <property type="entry name" value="therm_gnt_kin"/>
    <property type="match status" value="1"/>
</dbReference>
<dbReference type="SUPFAM" id="SSF52540">
    <property type="entry name" value="P-loop containing nucleoside triphosphate hydrolases"/>
    <property type="match status" value="1"/>
</dbReference>
<dbReference type="AlphaFoldDB" id="A0A7W9EXI7"/>
<sequence length="167" mass="17919">MIMGVSGSGKSTLGIFLADQLGAPFLEGDLFHPSDNVAKMRSGQPLDDNDRWPWLDDLGAAAGAAVRESGLAVVACSALKRVYRERLAAAAGVPVLFILLEADRDELQHRLTCRPGHYMPASLLGSQLAALERPGPGERALQLDSRLPPERLAEAAQRWAHDTLLAS</sequence>
<comment type="caution">
    <text evidence="10">The sequence shown here is derived from an EMBL/GenBank/DDBJ whole genome shotgun (WGS) entry which is preliminary data.</text>
</comment>
<dbReference type="CDD" id="cd02021">
    <property type="entry name" value="GntK"/>
    <property type="match status" value="1"/>
</dbReference>
<organism evidence="10 11">
    <name type="scientific">Sphingomonas aerophila</name>
    <dbReference type="NCBI Taxonomy" id="1344948"/>
    <lineage>
        <taxon>Bacteria</taxon>
        <taxon>Pseudomonadati</taxon>
        <taxon>Pseudomonadota</taxon>
        <taxon>Alphaproteobacteria</taxon>
        <taxon>Sphingomonadales</taxon>
        <taxon>Sphingomonadaceae</taxon>
        <taxon>Sphingomonas</taxon>
    </lineage>
</organism>
<evidence type="ECO:0000256" key="1">
    <source>
        <dbReference type="ARBA" id="ARBA00004761"/>
    </source>
</evidence>
<dbReference type="EC" id="2.7.1.12" evidence="3 9"/>
<proteinExistence type="inferred from homology"/>
<keyword evidence="6 9" id="KW-0418">Kinase</keyword>
<dbReference type="PANTHER" id="PTHR43442">
    <property type="entry name" value="GLUCONOKINASE-RELATED"/>
    <property type="match status" value="1"/>
</dbReference>
<comment type="similarity">
    <text evidence="2 9">Belongs to the gluconokinase GntK/GntV family.</text>
</comment>
<gene>
    <name evidence="10" type="ORF">FHS94_003458</name>
</gene>
<evidence type="ECO:0000256" key="2">
    <source>
        <dbReference type="ARBA" id="ARBA00008420"/>
    </source>
</evidence>
<evidence type="ECO:0000256" key="6">
    <source>
        <dbReference type="ARBA" id="ARBA00022777"/>
    </source>
</evidence>
<dbReference type="Proteomes" id="UP000546200">
    <property type="component" value="Unassembled WGS sequence"/>
</dbReference>
<comment type="pathway">
    <text evidence="1">Carbohydrate acid metabolism.</text>
</comment>
<accession>A0A7W9EXI7</accession>
<dbReference type="GO" id="GO:0005737">
    <property type="term" value="C:cytoplasm"/>
    <property type="evidence" value="ECO:0007669"/>
    <property type="project" value="TreeGrafter"/>
</dbReference>
<evidence type="ECO:0000256" key="9">
    <source>
        <dbReference type="RuleBase" id="RU363066"/>
    </source>
</evidence>
<reference evidence="10 11" key="1">
    <citation type="submission" date="2020-08" db="EMBL/GenBank/DDBJ databases">
        <title>Genomic Encyclopedia of Type Strains, Phase IV (KMG-IV): sequencing the most valuable type-strain genomes for metagenomic binning, comparative biology and taxonomic classification.</title>
        <authorList>
            <person name="Goeker M."/>
        </authorList>
    </citation>
    <scope>NUCLEOTIDE SEQUENCE [LARGE SCALE GENOMIC DNA]</scope>
    <source>
        <strain evidence="10 11">DSM 100044</strain>
    </source>
</reference>
<keyword evidence="5 9" id="KW-0547">Nucleotide-binding</keyword>
<evidence type="ECO:0000256" key="8">
    <source>
        <dbReference type="ARBA" id="ARBA00048090"/>
    </source>
</evidence>
<keyword evidence="7 9" id="KW-0067">ATP-binding</keyword>
<dbReference type="GO" id="GO:0046316">
    <property type="term" value="F:gluconokinase activity"/>
    <property type="evidence" value="ECO:0007669"/>
    <property type="project" value="UniProtKB-EC"/>
</dbReference>
<name>A0A7W9EXI7_9SPHN</name>
<keyword evidence="11" id="KW-1185">Reference proteome</keyword>